<comment type="catalytic activity">
    <reaction evidence="14 18">
        <text>Typically cleaves a -Gly-|-Phe- bond to release an N-terminal, basic peptide of 5-8 residues from type IV prepilin, and then N-methylates the new N-terminal amino group, the methyl donor being S-adenosyl-L-methionine.</text>
        <dbReference type="EC" id="3.4.23.43"/>
    </reaction>
</comment>
<evidence type="ECO:0000313" key="23">
    <source>
        <dbReference type="Proteomes" id="UP000807785"/>
    </source>
</evidence>
<dbReference type="Gene3D" id="1.20.120.1220">
    <property type="match status" value="1"/>
</dbReference>
<keyword evidence="3" id="KW-1003">Cell membrane</keyword>
<dbReference type="Pfam" id="PF06750">
    <property type="entry name" value="A24_N_bact"/>
    <property type="match status" value="1"/>
</dbReference>
<keyword evidence="6 18" id="KW-0645">Protease</keyword>
<dbReference type="GO" id="GO:0032259">
    <property type="term" value="P:methylation"/>
    <property type="evidence" value="ECO:0007669"/>
    <property type="project" value="UniProtKB-KW"/>
</dbReference>
<organism evidence="22 23">
    <name type="scientific">Candidatus Methylophosphatis roskildensis</name>
    <dbReference type="NCBI Taxonomy" id="2899263"/>
    <lineage>
        <taxon>Bacteria</taxon>
        <taxon>Pseudomonadati</taxon>
        <taxon>Pseudomonadota</taxon>
        <taxon>Betaproteobacteria</taxon>
        <taxon>Nitrosomonadales</taxon>
        <taxon>Sterolibacteriaceae</taxon>
        <taxon>Candidatus Methylophosphatis</taxon>
    </lineage>
</organism>
<evidence type="ECO:0000256" key="10">
    <source>
        <dbReference type="ARBA" id="ARBA00022801"/>
    </source>
</evidence>
<gene>
    <name evidence="22" type="ORF">IPH26_00615</name>
</gene>
<keyword evidence="10 18" id="KW-0378">Hydrolase</keyword>
<comment type="subcellular location">
    <subcellularLocation>
        <location evidence="1">Cell inner membrane</location>
        <topology evidence="1">Multi-pass membrane protein</topology>
    </subcellularLocation>
    <subcellularLocation>
        <location evidence="18">Cell membrane</location>
        <topology evidence="18">Multi-pass membrane protein</topology>
    </subcellularLocation>
</comment>
<dbReference type="EC" id="2.1.1.-" evidence="18"/>
<evidence type="ECO:0000256" key="19">
    <source>
        <dbReference type="SAM" id="Phobius"/>
    </source>
</evidence>
<evidence type="ECO:0000256" key="1">
    <source>
        <dbReference type="ARBA" id="ARBA00004429"/>
    </source>
</evidence>
<feature type="transmembrane region" description="Helical" evidence="19">
    <location>
        <begin position="259"/>
        <end position="282"/>
    </location>
</feature>
<dbReference type="Proteomes" id="UP000807785">
    <property type="component" value="Unassembled WGS sequence"/>
</dbReference>
<feature type="transmembrane region" description="Helical" evidence="19">
    <location>
        <begin position="179"/>
        <end position="196"/>
    </location>
</feature>
<evidence type="ECO:0000259" key="21">
    <source>
        <dbReference type="Pfam" id="PF06750"/>
    </source>
</evidence>
<feature type="domain" description="Prepilin type IV endopeptidase peptidase" evidence="20">
    <location>
        <begin position="132"/>
        <end position="240"/>
    </location>
</feature>
<evidence type="ECO:0000256" key="2">
    <source>
        <dbReference type="ARBA" id="ARBA00005801"/>
    </source>
</evidence>
<dbReference type="Pfam" id="PF01478">
    <property type="entry name" value="Peptidase_A24"/>
    <property type="match status" value="1"/>
</dbReference>
<evidence type="ECO:0000256" key="7">
    <source>
        <dbReference type="ARBA" id="ARBA00022679"/>
    </source>
</evidence>
<evidence type="ECO:0000256" key="13">
    <source>
        <dbReference type="ARBA" id="ARBA00023268"/>
    </source>
</evidence>
<name>A0A9D7HK37_9PROT</name>
<evidence type="ECO:0000313" key="22">
    <source>
        <dbReference type="EMBL" id="MBK6971514.1"/>
    </source>
</evidence>
<dbReference type="GO" id="GO:0004190">
    <property type="term" value="F:aspartic-type endopeptidase activity"/>
    <property type="evidence" value="ECO:0007669"/>
    <property type="project" value="UniProtKB-EC"/>
</dbReference>
<keyword evidence="13 18" id="KW-0511">Multifunctional enzyme</keyword>
<protein>
    <recommendedName>
        <fullName evidence="16 18">Prepilin leader peptidase/N-methyltransferase</fullName>
        <ecNumber evidence="18">2.1.1.-</ecNumber>
        <ecNumber evidence="15 18">3.4.23.43</ecNumber>
    </recommendedName>
</protein>
<accession>A0A9D7HK37</accession>
<dbReference type="PANTHER" id="PTHR30487:SF0">
    <property type="entry name" value="PREPILIN LEADER PEPTIDASE_N-METHYLTRANSFERASE-RELATED"/>
    <property type="match status" value="1"/>
</dbReference>
<sequence>MPDVFLDPLNFTFGCAILGLLVGSFLNVVIHRLPRMLEQEWHANCAELKGDPIPSAERISLARPRSRCPHCGHQITTFENIPVVSYLLLRGKCSHCKARIGLRYPLVEALSGLLSGFAAWHFGPGWAAAGAIVFVWVLLALTFIDIDTQLLPDTLTIPLIWIGLLFNLGGHLVDIKSAVLGAVVGYLVLWSVYWLFKLATGKEGMGYGDFKLLSAIGAWLGWQQLPLTILLSSVVGAAIGMFMILVARRGREVPIPFGPYLAIAGMIALFWGKTLTSAYLGLLG</sequence>
<keyword evidence="5 18" id="KW-0489">Methyltransferase</keyword>
<evidence type="ECO:0000256" key="8">
    <source>
        <dbReference type="ARBA" id="ARBA00022691"/>
    </source>
</evidence>
<proteinExistence type="inferred from homology"/>
<feature type="transmembrane region" description="Helical" evidence="19">
    <location>
        <begin position="12"/>
        <end position="30"/>
    </location>
</feature>
<feature type="domain" description="Prepilin peptidase A24 N-terminal" evidence="21">
    <location>
        <begin position="17"/>
        <end position="122"/>
    </location>
</feature>
<keyword evidence="11 19" id="KW-1133">Transmembrane helix</keyword>
<feature type="transmembrane region" description="Helical" evidence="19">
    <location>
        <begin position="228"/>
        <end position="247"/>
    </location>
</feature>
<feature type="transmembrane region" description="Helical" evidence="19">
    <location>
        <begin position="156"/>
        <end position="173"/>
    </location>
</feature>
<evidence type="ECO:0000256" key="3">
    <source>
        <dbReference type="ARBA" id="ARBA00022475"/>
    </source>
</evidence>
<evidence type="ECO:0000256" key="18">
    <source>
        <dbReference type="RuleBase" id="RU003794"/>
    </source>
</evidence>
<reference evidence="22" key="1">
    <citation type="submission" date="2020-10" db="EMBL/GenBank/DDBJ databases">
        <title>Connecting structure to function with the recovery of over 1000 high-quality activated sludge metagenome-assembled genomes encoding full-length rRNA genes using long-read sequencing.</title>
        <authorList>
            <person name="Singleton C.M."/>
            <person name="Petriglieri F."/>
            <person name="Kristensen J.M."/>
            <person name="Kirkegaard R.H."/>
            <person name="Michaelsen T.Y."/>
            <person name="Andersen M.H."/>
            <person name="Karst S.M."/>
            <person name="Dueholm M.S."/>
            <person name="Nielsen P.H."/>
            <person name="Albertsen M."/>
        </authorList>
    </citation>
    <scope>NUCLEOTIDE SEQUENCE</scope>
    <source>
        <strain evidence="22">Bjer_18-Q3-R1-45_BAT3C.347</strain>
    </source>
</reference>
<evidence type="ECO:0000256" key="9">
    <source>
        <dbReference type="ARBA" id="ARBA00022692"/>
    </source>
</evidence>
<evidence type="ECO:0000256" key="6">
    <source>
        <dbReference type="ARBA" id="ARBA00022670"/>
    </source>
</evidence>
<dbReference type="AlphaFoldDB" id="A0A9D7HK37"/>
<dbReference type="InterPro" id="IPR010627">
    <property type="entry name" value="Prepilin_pept_A24_N"/>
</dbReference>
<evidence type="ECO:0000259" key="20">
    <source>
        <dbReference type="Pfam" id="PF01478"/>
    </source>
</evidence>
<keyword evidence="8" id="KW-0949">S-adenosyl-L-methionine</keyword>
<evidence type="ECO:0000256" key="16">
    <source>
        <dbReference type="ARBA" id="ARBA00071870"/>
    </source>
</evidence>
<dbReference type="GO" id="GO:0005886">
    <property type="term" value="C:plasma membrane"/>
    <property type="evidence" value="ECO:0007669"/>
    <property type="project" value="UniProtKB-SubCell"/>
</dbReference>
<dbReference type="InterPro" id="IPR000045">
    <property type="entry name" value="Prepilin_IV_endopep_pep"/>
</dbReference>
<keyword evidence="12 19" id="KW-0472">Membrane</keyword>
<evidence type="ECO:0000256" key="15">
    <source>
        <dbReference type="ARBA" id="ARBA00067082"/>
    </source>
</evidence>
<dbReference type="FunFam" id="1.20.120.1220:FF:000001">
    <property type="entry name" value="Type 4 prepilin-like proteins leader peptide-processing enzyme"/>
    <property type="match status" value="1"/>
</dbReference>
<comment type="function">
    <text evidence="18">Plays an essential role in type IV pili and type II pseudopili formation by proteolytically removing the leader sequence from substrate proteins and subsequently monomethylating the alpha-amino group of the newly exposed N-terminal phenylalanine.</text>
</comment>
<dbReference type="PANTHER" id="PTHR30487">
    <property type="entry name" value="TYPE 4 PREPILIN-LIKE PROTEINS LEADER PEPTIDE-PROCESSING ENZYME"/>
    <property type="match status" value="1"/>
</dbReference>
<dbReference type="GO" id="GO:0008168">
    <property type="term" value="F:methyltransferase activity"/>
    <property type="evidence" value="ECO:0007669"/>
    <property type="project" value="UniProtKB-KW"/>
</dbReference>
<evidence type="ECO:0000256" key="4">
    <source>
        <dbReference type="ARBA" id="ARBA00022519"/>
    </source>
</evidence>
<evidence type="ECO:0000256" key="5">
    <source>
        <dbReference type="ARBA" id="ARBA00022603"/>
    </source>
</evidence>
<evidence type="ECO:0000256" key="17">
    <source>
        <dbReference type="RuleBase" id="RU003793"/>
    </source>
</evidence>
<keyword evidence="4" id="KW-0997">Cell inner membrane</keyword>
<dbReference type="EC" id="3.4.23.43" evidence="15 18"/>
<dbReference type="GO" id="GO:0006465">
    <property type="term" value="P:signal peptide processing"/>
    <property type="evidence" value="ECO:0007669"/>
    <property type="project" value="TreeGrafter"/>
</dbReference>
<evidence type="ECO:0000256" key="11">
    <source>
        <dbReference type="ARBA" id="ARBA00022989"/>
    </source>
</evidence>
<dbReference type="InterPro" id="IPR050882">
    <property type="entry name" value="Prepilin_peptidase/N-MTase"/>
</dbReference>
<feature type="transmembrane region" description="Helical" evidence="19">
    <location>
        <begin position="126"/>
        <end position="144"/>
    </location>
</feature>
<evidence type="ECO:0000256" key="14">
    <source>
        <dbReference type="ARBA" id="ARBA00050401"/>
    </source>
</evidence>
<evidence type="ECO:0000256" key="12">
    <source>
        <dbReference type="ARBA" id="ARBA00023136"/>
    </source>
</evidence>
<keyword evidence="7 18" id="KW-0808">Transferase</keyword>
<comment type="caution">
    <text evidence="22">The sequence shown here is derived from an EMBL/GenBank/DDBJ whole genome shotgun (WGS) entry which is preliminary data.</text>
</comment>
<comment type="similarity">
    <text evidence="2 17">Belongs to the peptidase A24 family.</text>
</comment>
<keyword evidence="9 18" id="KW-0812">Transmembrane</keyword>
<dbReference type="InterPro" id="IPR014032">
    <property type="entry name" value="Peptidase_A24A_bac"/>
</dbReference>
<dbReference type="EMBL" id="JADJEV010000001">
    <property type="protein sequence ID" value="MBK6971514.1"/>
    <property type="molecule type" value="Genomic_DNA"/>
</dbReference>
<dbReference type="PRINTS" id="PR00864">
    <property type="entry name" value="PREPILNPTASE"/>
</dbReference>